<feature type="domain" description="SET" evidence="3">
    <location>
        <begin position="161"/>
        <end position="326"/>
    </location>
</feature>
<sequence length="478" mass="52338">MHTLTLVTILLFSATLTTLVAGGNGNTGHPSHPISPFICPSHFNSQHDCPAYNPQPSINKRTKPPSSSHTPQFQPSPEVQAQPKDTQEPPETPRPASPWSRSHICRRVGLDEFCAFTYSAFSGGQGISLITTPAKMLLLGSQPPLNESLPSASSESPMAQDVVLLFKDVPIPGKGIGLVATQMIRAGRRVMAATPAVMVDDKAFRGLRREDLAILLGQAIVALPGEHRARFLNLSGSAVEETQLEKVYKIFSTNAFRTTVFGVGLGVDGKEGDKETDFQSTFTQVSRLNHDCSPNLGYYFDSATLSHKVYAVKDIFPGEELTISYVDVLHPSTTRSTLLHKTWTFTCSCPRCTAEPHLLAESDARVAQITQLRRELDDYSASATPEKAELLVTLYELEGAAVRIYEAYYRAALEWNGVGDAARATRYARLCLAKGLVLRGPERPFVESMRALVADPAGHWSWRFRVKDGLKREGEGGK</sequence>
<evidence type="ECO:0000256" key="1">
    <source>
        <dbReference type="SAM" id="MobiDB-lite"/>
    </source>
</evidence>
<feature type="compositionally biased region" description="Polar residues" evidence="1">
    <location>
        <begin position="54"/>
        <end position="79"/>
    </location>
</feature>
<dbReference type="InterPro" id="IPR001214">
    <property type="entry name" value="SET_dom"/>
</dbReference>
<feature type="signal peptide" evidence="2">
    <location>
        <begin position="1"/>
        <end position="22"/>
    </location>
</feature>
<dbReference type="PROSITE" id="PS50280">
    <property type="entry name" value="SET"/>
    <property type="match status" value="1"/>
</dbReference>
<gene>
    <name evidence="4" type="ORF">B0H67DRAFT_118055</name>
</gene>
<accession>A0AA40AZJ4</accession>
<dbReference type="InterPro" id="IPR053185">
    <property type="entry name" value="SET_domain_protein"/>
</dbReference>
<name>A0AA40AZJ4_9PEZI</name>
<dbReference type="InterPro" id="IPR046341">
    <property type="entry name" value="SET_dom_sf"/>
</dbReference>
<evidence type="ECO:0000259" key="3">
    <source>
        <dbReference type="PROSITE" id="PS50280"/>
    </source>
</evidence>
<evidence type="ECO:0000313" key="4">
    <source>
        <dbReference type="EMBL" id="KAK0724888.1"/>
    </source>
</evidence>
<feature type="chain" id="PRO_5041224455" description="SET domain-containing protein" evidence="2">
    <location>
        <begin position="23"/>
        <end position="478"/>
    </location>
</feature>
<evidence type="ECO:0000256" key="2">
    <source>
        <dbReference type="SAM" id="SignalP"/>
    </source>
</evidence>
<dbReference type="EMBL" id="JAUKUA010000002">
    <property type="protein sequence ID" value="KAK0724888.1"/>
    <property type="molecule type" value="Genomic_DNA"/>
</dbReference>
<comment type="caution">
    <text evidence="4">The sequence shown here is derived from an EMBL/GenBank/DDBJ whole genome shotgun (WGS) entry which is preliminary data.</text>
</comment>
<organism evidence="4 5">
    <name type="scientific">Lasiosphaeris hirsuta</name>
    <dbReference type="NCBI Taxonomy" id="260670"/>
    <lineage>
        <taxon>Eukaryota</taxon>
        <taxon>Fungi</taxon>
        <taxon>Dikarya</taxon>
        <taxon>Ascomycota</taxon>
        <taxon>Pezizomycotina</taxon>
        <taxon>Sordariomycetes</taxon>
        <taxon>Sordariomycetidae</taxon>
        <taxon>Sordariales</taxon>
        <taxon>Lasiosphaeriaceae</taxon>
        <taxon>Lasiosphaeris</taxon>
    </lineage>
</organism>
<keyword evidence="5" id="KW-1185">Reference proteome</keyword>
<dbReference type="PANTHER" id="PTHR47332:SF6">
    <property type="entry name" value="SET DOMAIN-CONTAINING PROTEIN"/>
    <property type="match status" value="1"/>
</dbReference>
<dbReference type="CDD" id="cd20071">
    <property type="entry name" value="SET_SMYD"/>
    <property type="match status" value="1"/>
</dbReference>
<dbReference type="Pfam" id="PF00856">
    <property type="entry name" value="SET"/>
    <property type="match status" value="1"/>
</dbReference>
<evidence type="ECO:0000313" key="5">
    <source>
        <dbReference type="Proteomes" id="UP001172102"/>
    </source>
</evidence>
<reference evidence="4" key="1">
    <citation type="submission" date="2023-06" db="EMBL/GenBank/DDBJ databases">
        <title>Genome-scale phylogeny and comparative genomics of the fungal order Sordariales.</title>
        <authorList>
            <consortium name="Lawrence Berkeley National Laboratory"/>
            <person name="Hensen N."/>
            <person name="Bonometti L."/>
            <person name="Westerberg I."/>
            <person name="Brannstrom I.O."/>
            <person name="Guillou S."/>
            <person name="Cros-Aarteil S."/>
            <person name="Calhoun S."/>
            <person name="Haridas S."/>
            <person name="Kuo A."/>
            <person name="Mondo S."/>
            <person name="Pangilinan J."/>
            <person name="Riley R."/>
            <person name="Labutti K."/>
            <person name="Andreopoulos B."/>
            <person name="Lipzen A."/>
            <person name="Chen C."/>
            <person name="Yanf M."/>
            <person name="Daum C."/>
            <person name="Ng V."/>
            <person name="Clum A."/>
            <person name="Steindorff A."/>
            <person name="Ohm R."/>
            <person name="Martin F."/>
            <person name="Silar P."/>
            <person name="Natvig D."/>
            <person name="Lalanne C."/>
            <person name="Gautier V."/>
            <person name="Ament-Velasquez S.L."/>
            <person name="Kruys A."/>
            <person name="Hutchinson M.I."/>
            <person name="Powell A.J."/>
            <person name="Barry K."/>
            <person name="Miller A.N."/>
            <person name="Grigoriev I.V."/>
            <person name="Debuchy R."/>
            <person name="Gladieux P."/>
            <person name="Thoren M.H."/>
            <person name="Johannesson H."/>
        </authorList>
    </citation>
    <scope>NUCLEOTIDE SEQUENCE</scope>
    <source>
        <strain evidence="4">SMH4607-1</strain>
    </source>
</reference>
<keyword evidence="2" id="KW-0732">Signal</keyword>
<dbReference type="AlphaFoldDB" id="A0AA40AZJ4"/>
<dbReference type="Gene3D" id="2.170.270.10">
    <property type="entry name" value="SET domain"/>
    <property type="match status" value="1"/>
</dbReference>
<dbReference type="SMART" id="SM00317">
    <property type="entry name" value="SET"/>
    <property type="match status" value="1"/>
</dbReference>
<feature type="region of interest" description="Disordered" evidence="1">
    <location>
        <begin position="49"/>
        <end position="100"/>
    </location>
</feature>
<proteinExistence type="predicted"/>
<dbReference type="Proteomes" id="UP001172102">
    <property type="component" value="Unassembled WGS sequence"/>
</dbReference>
<dbReference type="SUPFAM" id="SSF82199">
    <property type="entry name" value="SET domain"/>
    <property type="match status" value="1"/>
</dbReference>
<dbReference type="PANTHER" id="PTHR47332">
    <property type="entry name" value="SET DOMAIN-CONTAINING PROTEIN 5"/>
    <property type="match status" value="1"/>
</dbReference>
<protein>
    <recommendedName>
        <fullName evidence="3">SET domain-containing protein</fullName>
    </recommendedName>
</protein>